<protein>
    <submittedName>
        <fullName evidence="2">Uncharacterized protein</fullName>
    </submittedName>
</protein>
<reference evidence="2 3" key="1">
    <citation type="submission" date="2017-04" db="EMBL/GenBank/DDBJ databases">
        <title>Genome Sequence of Marinobacter salarius strain SMR5 Isolated from a culture of the Diatom Skeletonema marinoi.</title>
        <authorList>
            <person name="Topel M."/>
            <person name="Pinder M.I.M."/>
            <person name="Johansson O.N."/>
            <person name="Kourtchenko O."/>
            <person name="Godhe A."/>
            <person name="Clarke A.K."/>
        </authorList>
    </citation>
    <scope>NUCLEOTIDE SEQUENCE [LARGE SCALE GENOMIC DNA]</scope>
    <source>
        <strain evidence="2 3">SMR5</strain>
        <plasmid evidence="3">Plasmid psmr5</plasmid>
    </source>
</reference>
<evidence type="ECO:0000313" key="2">
    <source>
        <dbReference type="EMBL" id="ARM86318.1"/>
    </source>
</evidence>
<evidence type="ECO:0000256" key="1">
    <source>
        <dbReference type="SAM" id="MobiDB-lite"/>
    </source>
</evidence>
<accession>A0A1W6KFW9</accession>
<dbReference type="GeneID" id="77258193"/>
<feature type="region of interest" description="Disordered" evidence="1">
    <location>
        <begin position="514"/>
        <end position="536"/>
    </location>
</feature>
<sequence>MADDNTNDPNEKKAESETKDLFSSLMDKSTQQDDDPAALPDDLAFGSASGEEVDSNTQSPASDQAPSGKPYSEKPQLKAVDSGQPQKKTAGVVNIADAVTRKAQDASANAGDSVSAVEAAPYRNPDISDTTRAIAAALREQSQGMPQLRGWDAGLVQYDTRTGTLVPTDEAALKVLEDKGGDLNLSSLNPATNQWEPLRLGADSEGNLAIVRNPEESPQANKPMERLDPDSFRLSPTTTPMQKIKLSSDATDRLKDTLDGVEDGSGSRNSWQDDEDEKTSQVSTEPPATAGQLVAHYAAQAIRDGAQGIKNGLKAILEAIKNICSKLKEFAGGVYDSTKAYVSSRLANRGSSNVGGIANRAAAAMSTTALAKRAKAAVDGSGASGVADRMKAHQRHALSQLRENSTHTMNRFETSYKEHATKMHNGLGTNEAGAAMLRSQDDFTQRYSQRAEEHQAQVREGAKGLKDAHRDLAGGVIDLANDKRLDTLPPATRQTLLEEFGSSFKHRPKQNALEAAAMKHAADPESPSNSLNEELDNSQMVAREVLEQRMTEAKRQVHLEQMSQDLKTLRETQQDDQRLAGGMEPRPA</sequence>
<dbReference type="EMBL" id="CP020932">
    <property type="protein sequence ID" value="ARM86318.1"/>
    <property type="molecule type" value="Genomic_DNA"/>
</dbReference>
<feature type="compositionally biased region" description="Polar residues" evidence="1">
    <location>
        <begin position="526"/>
        <end position="536"/>
    </location>
</feature>
<feature type="compositionally biased region" description="Polar residues" evidence="1">
    <location>
        <begin position="55"/>
        <end position="65"/>
    </location>
</feature>
<geneLocation type="plasmid" evidence="3">
    <name>psmr5</name>
</geneLocation>
<proteinExistence type="predicted"/>
<feature type="region of interest" description="Disordered" evidence="1">
    <location>
        <begin position="552"/>
        <end position="588"/>
    </location>
</feature>
<dbReference type="AlphaFoldDB" id="A0A1W6KFW9"/>
<gene>
    <name evidence="2" type="ORF">MARSALSMR5_04301</name>
</gene>
<feature type="region of interest" description="Disordered" evidence="1">
    <location>
        <begin position="1"/>
        <end position="124"/>
    </location>
</feature>
<feature type="region of interest" description="Disordered" evidence="1">
    <location>
        <begin position="445"/>
        <end position="465"/>
    </location>
</feature>
<name>A0A1W6KFW9_9GAMM</name>
<feature type="region of interest" description="Disordered" evidence="1">
    <location>
        <begin position="212"/>
        <end position="287"/>
    </location>
</feature>
<feature type="compositionally biased region" description="Basic and acidic residues" evidence="1">
    <location>
        <begin position="9"/>
        <end position="20"/>
    </location>
</feature>
<dbReference type="Proteomes" id="UP000193100">
    <property type="component" value="Plasmid pSMR5"/>
</dbReference>
<keyword evidence="2" id="KW-0614">Plasmid</keyword>
<feature type="compositionally biased region" description="Basic and acidic residues" evidence="1">
    <location>
        <begin position="567"/>
        <end position="578"/>
    </location>
</feature>
<evidence type="ECO:0000313" key="3">
    <source>
        <dbReference type="Proteomes" id="UP000193100"/>
    </source>
</evidence>
<organism evidence="2 3">
    <name type="scientific">Marinobacter salarius</name>
    <dbReference type="NCBI Taxonomy" id="1420917"/>
    <lineage>
        <taxon>Bacteria</taxon>
        <taxon>Pseudomonadati</taxon>
        <taxon>Pseudomonadota</taxon>
        <taxon>Gammaproteobacteria</taxon>
        <taxon>Pseudomonadales</taxon>
        <taxon>Marinobacteraceae</taxon>
        <taxon>Marinobacter</taxon>
    </lineage>
</organism>
<dbReference type="RefSeq" id="WP_085682267.1">
    <property type="nucleotide sequence ID" value="NZ_CP020932.1"/>
</dbReference>